<accession>A0A4U1D8U3</accession>
<organism evidence="4 5">
    <name type="scientific">Robertmurraya kyonggiensis</name>
    <dbReference type="NCBI Taxonomy" id="1037680"/>
    <lineage>
        <taxon>Bacteria</taxon>
        <taxon>Bacillati</taxon>
        <taxon>Bacillota</taxon>
        <taxon>Bacilli</taxon>
        <taxon>Bacillales</taxon>
        <taxon>Bacillaceae</taxon>
        <taxon>Robertmurraya</taxon>
    </lineage>
</organism>
<evidence type="ECO:0000313" key="5">
    <source>
        <dbReference type="Proteomes" id="UP000307756"/>
    </source>
</evidence>
<evidence type="ECO:0000256" key="1">
    <source>
        <dbReference type="ARBA" id="ARBA00022723"/>
    </source>
</evidence>
<dbReference type="InterPro" id="IPR002509">
    <property type="entry name" value="NODB_dom"/>
</dbReference>
<gene>
    <name evidence="4" type="ORF">FA727_02855</name>
</gene>
<dbReference type="Pfam" id="PF01522">
    <property type="entry name" value="Polysacc_deac_1"/>
    <property type="match status" value="1"/>
</dbReference>
<proteinExistence type="predicted"/>
<dbReference type="GO" id="GO:0016020">
    <property type="term" value="C:membrane"/>
    <property type="evidence" value="ECO:0007669"/>
    <property type="project" value="TreeGrafter"/>
</dbReference>
<dbReference type="InterPro" id="IPR011330">
    <property type="entry name" value="Glyco_hydro/deAcase_b/a-brl"/>
</dbReference>
<evidence type="ECO:0000256" key="2">
    <source>
        <dbReference type="ARBA" id="ARBA00022801"/>
    </source>
</evidence>
<dbReference type="GO" id="GO:0016810">
    <property type="term" value="F:hydrolase activity, acting on carbon-nitrogen (but not peptide) bonds"/>
    <property type="evidence" value="ECO:0007669"/>
    <property type="project" value="InterPro"/>
</dbReference>
<feature type="domain" description="NodB homology" evidence="3">
    <location>
        <begin position="87"/>
        <end position="267"/>
    </location>
</feature>
<dbReference type="PROSITE" id="PS51677">
    <property type="entry name" value="NODB"/>
    <property type="match status" value="1"/>
</dbReference>
<dbReference type="PANTHER" id="PTHR10587:SF133">
    <property type="entry name" value="CHITIN DEACETYLASE 1-RELATED"/>
    <property type="match status" value="1"/>
</dbReference>
<dbReference type="InterPro" id="IPR050248">
    <property type="entry name" value="Polysacc_deacetylase_ArnD"/>
</dbReference>
<evidence type="ECO:0000313" key="4">
    <source>
        <dbReference type="EMBL" id="TKC18508.1"/>
    </source>
</evidence>
<comment type="caution">
    <text evidence="4">The sequence shown here is derived from an EMBL/GenBank/DDBJ whole genome shotgun (WGS) entry which is preliminary data.</text>
</comment>
<dbReference type="Proteomes" id="UP000307756">
    <property type="component" value="Unassembled WGS sequence"/>
</dbReference>
<keyword evidence="2" id="KW-0378">Hydrolase</keyword>
<keyword evidence="5" id="KW-1185">Reference proteome</keyword>
<keyword evidence="1" id="KW-0479">Metal-binding</keyword>
<sequence>MKKILAVLIILLLFGCSNKEELFSKEAEATNVEKVEKSATLLQEEALESVDESLPEDETVVSVQKEPLYRINPTSWAVEPIGDANQKVVLLTIDDAPDKYALEMANTLKFLGVKAIFFVNGHFIDTEEEAKVLKQIHDLGFPIGNHTYSHSHLAELTEKEQYREIVSLNDRVEKIIGERPKFFRAPFGENTDVSRKIAAKEKMVMMNWTYGYDWVPEFQSKDAITEIMVNSPFLHNGANLLMHDRKWTNDALADIVRGFEGKGYQIVDTDLIKTLN</sequence>
<name>A0A4U1D8U3_9BACI</name>
<dbReference type="PROSITE" id="PS51257">
    <property type="entry name" value="PROKAR_LIPOPROTEIN"/>
    <property type="match status" value="1"/>
</dbReference>
<dbReference type="OrthoDB" id="9806342at2"/>
<dbReference type="Gene3D" id="3.20.20.370">
    <property type="entry name" value="Glycoside hydrolase/deacetylase"/>
    <property type="match status" value="1"/>
</dbReference>
<dbReference type="EMBL" id="SWBM01000001">
    <property type="protein sequence ID" value="TKC18508.1"/>
    <property type="molecule type" value="Genomic_DNA"/>
</dbReference>
<reference evidence="4 5" key="1">
    <citation type="journal article" date="2011" name="J. Microbiol.">
        <title>Bacillus kyonggiensis sp. nov., isolated from soil of a lettuce field.</title>
        <authorList>
            <person name="Dong K."/>
            <person name="Lee S."/>
        </authorList>
    </citation>
    <scope>NUCLEOTIDE SEQUENCE [LARGE SCALE GENOMIC DNA]</scope>
    <source>
        <strain evidence="4 5">NB22</strain>
    </source>
</reference>
<dbReference type="CDD" id="cd10917">
    <property type="entry name" value="CE4_NodB_like_6s_7s"/>
    <property type="match status" value="1"/>
</dbReference>
<evidence type="ECO:0000259" key="3">
    <source>
        <dbReference type="PROSITE" id="PS51677"/>
    </source>
</evidence>
<dbReference type="AlphaFoldDB" id="A0A4U1D8U3"/>
<protein>
    <submittedName>
        <fullName evidence="4">Polysaccharide deacetylase family protein</fullName>
    </submittedName>
</protein>
<dbReference type="SUPFAM" id="SSF88713">
    <property type="entry name" value="Glycoside hydrolase/deacetylase"/>
    <property type="match status" value="1"/>
</dbReference>
<dbReference type="PANTHER" id="PTHR10587">
    <property type="entry name" value="GLYCOSYL TRANSFERASE-RELATED"/>
    <property type="match status" value="1"/>
</dbReference>
<dbReference type="GO" id="GO:0046872">
    <property type="term" value="F:metal ion binding"/>
    <property type="evidence" value="ECO:0007669"/>
    <property type="project" value="UniProtKB-KW"/>
</dbReference>
<dbReference type="GO" id="GO:0005975">
    <property type="term" value="P:carbohydrate metabolic process"/>
    <property type="evidence" value="ECO:0007669"/>
    <property type="project" value="InterPro"/>
</dbReference>